<evidence type="ECO:0008006" key="3">
    <source>
        <dbReference type="Google" id="ProtNLM"/>
    </source>
</evidence>
<reference evidence="1 2" key="1">
    <citation type="submission" date="2016-03" db="EMBL/GenBank/DDBJ databases">
        <title>Trachymyrmex septentrionalis WGS genome.</title>
        <authorList>
            <person name="Nygaard S."/>
            <person name="Hu H."/>
            <person name="Boomsma J."/>
            <person name="Zhang G."/>
        </authorList>
    </citation>
    <scope>NUCLEOTIDE SEQUENCE [LARGE SCALE GENOMIC DNA]</scope>
    <source>
        <strain evidence="1">Tsep2-gDNA-1</strain>
        <tissue evidence="1">Whole body</tissue>
    </source>
</reference>
<dbReference type="EMBL" id="KQ981953">
    <property type="protein sequence ID" value="KYN32465.1"/>
    <property type="molecule type" value="Genomic_DNA"/>
</dbReference>
<dbReference type="AlphaFoldDB" id="A0A195EW22"/>
<dbReference type="Gene3D" id="3.15.10.50">
    <property type="match status" value="2"/>
</dbReference>
<accession>A0A195EW22</accession>
<evidence type="ECO:0000313" key="2">
    <source>
        <dbReference type="Proteomes" id="UP000078541"/>
    </source>
</evidence>
<protein>
    <recommendedName>
        <fullName evidence="3">Circadian clock-controlled protein</fullName>
    </recommendedName>
</protein>
<dbReference type="InterPro" id="IPR038602">
    <property type="entry name" value="Mite_allergen_7_sf"/>
</dbReference>
<organism evidence="1 2">
    <name type="scientific">Trachymyrmex septentrionalis</name>
    <dbReference type="NCBI Taxonomy" id="34720"/>
    <lineage>
        <taxon>Eukaryota</taxon>
        <taxon>Metazoa</taxon>
        <taxon>Ecdysozoa</taxon>
        <taxon>Arthropoda</taxon>
        <taxon>Hexapoda</taxon>
        <taxon>Insecta</taxon>
        <taxon>Pterygota</taxon>
        <taxon>Neoptera</taxon>
        <taxon>Endopterygota</taxon>
        <taxon>Hymenoptera</taxon>
        <taxon>Apocrita</taxon>
        <taxon>Aculeata</taxon>
        <taxon>Formicoidea</taxon>
        <taxon>Formicidae</taxon>
        <taxon>Myrmicinae</taxon>
        <taxon>Trachymyrmex</taxon>
    </lineage>
</organism>
<dbReference type="InterPro" id="IPR020234">
    <property type="entry name" value="Mite_allergen_group-7"/>
</dbReference>
<keyword evidence="2" id="KW-1185">Reference proteome</keyword>
<name>A0A195EW22_9HYME</name>
<gene>
    <name evidence="1" type="ORF">ALC56_13322</name>
</gene>
<evidence type="ECO:0000313" key="1">
    <source>
        <dbReference type="EMBL" id="KYN32465.1"/>
    </source>
</evidence>
<proteinExistence type="predicted"/>
<sequence>MLILILYKYLSQTSEYHVEPVPYKADLSLHSGILKHLSNLKRYGDATMSYEDKLFKLNIGFEFKELEVLYDFALKIFFFNSEGSILASTENVRAKFCVSYNVLNKSLILDEFDLQLPSPGQNVEIRANLDKVVDALLPSVRQFILNNGMDPMQLPNVSTHIFPHLVWKLKGNLDLKNGWIQNLSLVKRSQHVTATYKDLRLTIDMNLGFEVMSFNYNYNLKHLLYKRKGDVYGRLHDLDVHVVATIDLNNYYLLLDSIKFSNVWNFDLQFGGNLLDPLVNAMTKIVTKVFRNPLLNVIENRTKSNFGIKLNEWNTNTPQSNRMAMIDKWLDIVKSKCNN</sequence>
<dbReference type="Proteomes" id="UP000078541">
    <property type="component" value="Unassembled WGS sequence"/>
</dbReference>
<dbReference type="Pfam" id="PF16984">
    <property type="entry name" value="Grp7_allergen"/>
    <property type="match status" value="2"/>
</dbReference>